<dbReference type="SUPFAM" id="SSF48498">
    <property type="entry name" value="Tetracyclin repressor-like, C-terminal domain"/>
    <property type="match status" value="1"/>
</dbReference>
<evidence type="ECO:0000313" key="7">
    <source>
        <dbReference type="EMBL" id="QDQ28857.1"/>
    </source>
</evidence>
<evidence type="ECO:0000256" key="4">
    <source>
        <dbReference type="ARBA" id="ARBA00023163"/>
    </source>
</evidence>
<dbReference type="Gene3D" id="1.10.357.10">
    <property type="entry name" value="Tetracycline Repressor, domain 2"/>
    <property type="match status" value="1"/>
</dbReference>
<dbReference type="SUPFAM" id="SSF46689">
    <property type="entry name" value="Homeodomain-like"/>
    <property type="match status" value="1"/>
</dbReference>
<dbReference type="PRINTS" id="PR00455">
    <property type="entry name" value="HTHTETR"/>
</dbReference>
<dbReference type="Gene3D" id="1.10.10.60">
    <property type="entry name" value="Homeodomain-like"/>
    <property type="match status" value="1"/>
</dbReference>
<accession>A0A516SL15</accession>
<evidence type="ECO:0000256" key="5">
    <source>
        <dbReference type="PROSITE-ProRule" id="PRU00335"/>
    </source>
</evidence>
<gene>
    <name evidence="7" type="ORF">FNU76_22285</name>
</gene>
<dbReference type="PANTHER" id="PTHR30055">
    <property type="entry name" value="HTH-TYPE TRANSCRIPTIONAL REGULATOR RUTR"/>
    <property type="match status" value="1"/>
</dbReference>
<keyword evidence="4" id="KW-0804">Transcription</keyword>
<evidence type="ECO:0000256" key="1">
    <source>
        <dbReference type="ARBA" id="ARBA00022491"/>
    </source>
</evidence>
<dbReference type="OrthoDB" id="7186128at2"/>
<dbReference type="GO" id="GO:0003700">
    <property type="term" value="F:DNA-binding transcription factor activity"/>
    <property type="evidence" value="ECO:0007669"/>
    <property type="project" value="TreeGrafter"/>
</dbReference>
<dbReference type="PROSITE" id="PS01081">
    <property type="entry name" value="HTH_TETR_1"/>
    <property type="match status" value="1"/>
</dbReference>
<dbReference type="Pfam" id="PF00440">
    <property type="entry name" value="TetR_N"/>
    <property type="match status" value="1"/>
</dbReference>
<proteinExistence type="predicted"/>
<evidence type="ECO:0000256" key="3">
    <source>
        <dbReference type="ARBA" id="ARBA00023125"/>
    </source>
</evidence>
<dbReference type="EMBL" id="CP041730">
    <property type="protein sequence ID" value="QDQ28857.1"/>
    <property type="molecule type" value="Genomic_DNA"/>
</dbReference>
<dbReference type="KEGG" id="cari:FNU76_22285"/>
<protein>
    <submittedName>
        <fullName evidence="7">TetR family transcriptional regulator</fullName>
    </submittedName>
</protein>
<evidence type="ECO:0000256" key="2">
    <source>
        <dbReference type="ARBA" id="ARBA00023015"/>
    </source>
</evidence>
<feature type="DNA-binding region" description="H-T-H motif" evidence="5">
    <location>
        <begin position="32"/>
        <end position="51"/>
    </location>
</feature>
<dbReference type="InterPro" id="IPR009057">
    <property type="entry name" value="Homeodomain-like_sf"/>
</dbReference>
<dbReference type="InterPro" id="IPR050109">
    <property type="entry name" value="HTH-type_TetR-like_transc_reg"/>
</dbReference>
<keyword evidence="3 5" id="KW-0238">DNA-binding</keyword>
<evidence type="ECO:0000313" key="8">
    <source>
        <dbReference type="Proteomes" id="UP000317550"/>
    </source>
</evidence>
<name>A0A516SL15_9NEIS</name>
<dbReference type="InterPro" id="IPR001647">
    <property type="entry name" value="HTH_TetR"/>
</dbReference>
<dbReference type="AlphaFoldDB" id="A0A516SL15"/>
<organism evidence="7 8">
    <name type="scientific">Chitinimonas arctica</name>
    <dbReference type="NCBI Taxonomy" id="2594795"/>
    <lineage>
        <taxon>Bacteria</taxon>
        <taxon>Pseudomonadati</taxon>
        <taxon>Pseudomonadota</taxon>
        <taxon>Betaproteobacteria</taxon>
        <taxon>Neisseriales</taxon>
        <taxon>Chitinibacteraceae</taxon>
        <taxon>Chitinimonas</taxon>
    </lineage>
</organism>
<dbReference type="Proteomes" id="UP000317550">
    <property type="component" value="Chromosome"/>
</dbReference>
<dbReference type="InterPro" id="IPR039536">
    <property type="entry name" value="TetR_C_Proteobacteria"/>
</dbReference>
<dbReference type="RefSeq" id="WP_144280240.1">
    <property type="nucleotide sequence ID" value="NZ_CP041730.1"/>
</dbReference>
<dbReference type="GO" id="GO:0000976">
    <property type="term" value="F:transcription cis-regulatory region binding"/>
    <property type="evidence" value="ECO:0007669"/>
    <property type="project" value="TreeGrafter"/>
</dbReference>
<dbReference type="PANTHER" id="PTHR30055:SF224">
    <property type="entry name" value="TRANSCRIPTIONAL REGULATOR TETR FAMILY"/>
    <property type="match status" value="1"/>
</dbReference>
<dbReference type="InterPro" id="IPR023772">
    <property type="entry name" value="DNA-bd_HTH_TetR-type_CS"/>
</dbReference>
<dbReference type="InterPro" id="IPR036271">
    <property type="entry name" value="Tet_transcr_reg_TetR-rel_C_sf"/>
</dbReference>
<evidence type="ECO:0000259" key="6">
    <source>
        <dbReference type="PROSITE" id="PS50977"/>
    </source>
</evidence>
<keyword evidence="1" id="KW-0678">Repressor</keyword>
<feature type="domain" description="HTH tetR-type" evidence="6">
    <location>
        <begin position="9"/>
        <end position="69"/>
    </location>
</feature>
<keyword evidence="8" id="KW-1185">Reference proteome</keyword>
<reference evidence="8" key="1">
    <citation type="submission" date="2019-07" db="EMBL/GenBank/DDBJ databases">
        <title>Chitinimonas sp. nov., isolated from Ny-Alesund, arctica soil.</title>
        <authorList>
            <person name="Xu Q."/>
            <person name="Peng F."/>
        </authorList>
    </citation>
    <scope>NUCLEOTIDE SEQUENCE [LARGE SCALE GENOMIC DNA]</scope>
    <source>
        <strain evidence="8">R3-44</strain>
    </source>
</reference>
<dbReference type="PROSITE" id="PS50977">
    <property type="entry name" value="HTH_TETR_2"/>
    <property type="match status" value="1"/>
</dbReference>
<dbReference type="Pfam" id="PF14246">
    <property type="entry name" value="TetR_C_7"/>
    <property type="match status" value="1"/>
</dbReference>
<dbReference type="FunFam" id="1.10.10.60:FF:000141">
    <property type="entry name" value="TetR family transcriptional regulator"/>
    <property type="match status" value="1"/>
</dbReference>
<sequence length="213" mass="24008">MHPIQRLTDRKREAILVAAMAEFRARGFEATSMDRIAASADVSKRTVYNHFPSKDTLFAEILLQLWQHSAAQIELAYRSDRALREQLLDLMWQKMRLLDDAHFLDLARVAITETLRSPALAQELVAKLREREEGIAAWIRAALQDGRLKPLDPAFAANQLQGLLKSFAFWPQLTMGQPRLDAQQQEAAVASAVDMFLAYYGKDAGEGRLQGVS</sequence>
<keyword evidence="2" id="KW-0805">Transcription regulation</keyword>